<dbReference type="Pfam" id="PF13649">
    <property type="entry name" value="Methyltransf_25"/>
    <property type="match status" value="1"/>
</dbReference>
<organism evidence="2 3">
    <name type="scientific">Ferroacidibacillus organovorans</name>
    <dbReference type="NCBI Taxonomy" id="1765683"/>
    <lineage>
        <taxon>Bacteria</taxon>
        <taxon>Bacillati</taxon>
        <taxon>Bacillota</taxon>
        <taxon>Bacilli</taxon>
        <taxon>Bacillales</taxon>
        <taxon>Alicyclobacillaceae</taxon>
        <taxon>Ferroacidibacillus</taxon>
    </lineage>
</organism>
<dbReference type="InterPro" id="IPR041698">
    <property type="entry name" value="Methyltransf_25"/>
</dbReference>
<comment type="caution">
    <text evidence="2">The sequence shown here is derived from an EMBL/GenBank/DDBJ whole genome shotgun (WGS) entry which is preliminary data.</text>
</comment>
<dbReference type="Gene3D" id="3.40.50.150">
    <property type="entry name" value="Vaccinia Virus protein VP39"/>
    <property type="match status" value="1"/>
</dbReference>
<protein>
    <recommendedName>
        <fullName evidence="1">Methyltransferase domain-containing protein</fullName>
    </recommendedName>
</protein>
<reference evidence="2 3" key="1">
    <citation type="submission" date="2017-02" db="EMBL/GenBank/DDBJ databases">
        <title>Draft genome of Acidibacillus ferrooxidans Huett2.</title>
        <authorList>
            <person name="Schopf S."/>
        </authorList>
    </citation>
    <scope>NUCLEOTIDE SEQUENCE [LARGE SCALE GENOMIC DNA]</scope>
    <source>
        <strain evidence="2 3">Huett2</strain>
    </source>
</reference>
<proteinExistence type="predicted"/>
<dbReference type="GO" id="GO:0008168">
    <property type="term" value="F:methyltransferase activity"/>
    <property type="evidence" value="ECO:0007669"/>
    <property type="project" value="TreeGrafter"/>
</dbReference>
<dbReference type="EMBL" id="MWPS01000006">
    <property type="protein sequence ID" value="OPG17113.1"/>
    <property type="molecule type" value="Genomic_DNA"/>
</dbReference>
<gene>
    <name evidence="2" type="ORF">B2M26_03125</name>
</gene>
<name>A0A1V4EVZ4_9BACL</name>
<feature type="domain" description="Methyltransferase" evidence="1">
    <location>
        <begin position="260"/>
        <end position="357"/>
    </location>
</feature>
<evidence type="ECO:0000313" key="3">
    <source>
        <dbReference type="Proteomes" id="UP000190229"/>
    </source>
</evidence>
<dbReference type="PANTHER" id="PTHR43591:SF24">
    <property type="entry name" value="2-METHOXY-6-POLYPRENYL-1,4-BENZOQUINOL METHYLASE, MITOCHONDRIAL"/>
    <property type="match status" value="1"/>
</dbReference>
<dbReference type="InterPro" id="IPR029063">
    <property type="entry name" value="SAM-dependent_MTases_sf"/>
</dbReference>
<dbReference type="AlphaFoldDB" id="A0A1V4EVZ4"/>
<dbReference type="PANTHER" id="PTHR43591">
    <property type="entry name" value="METHYLTRANSFERASE"/>
    <property type="match status" value="1"/>
</dbReference>
<accession>A0A1V4EVZ4</accession>
<dbReference type="SUPFAM" id="SSF53335">
    <property type="entry name" value="S-adenosyl-L-methionine-dependent methyltransferases"/>
    <property type="match status" value="1"/>
</dbReference>
<keyword evidence="3" id="KW-1185">Reference proteome</keyword>
<sequence>MRMFIFPNLSNELHAMQKAGIVISPWLAGLSGEGRLDAALYHTMSTRTREFAHVHWTEEERVRVLHHLPSPDRIPQIAAHEIVASTAVCLAHERTGQVDVDESLVDEAMNRVNQFVTESSFGTLLQLYMLVTSWENQNALRHFGEIPEREYVLGSWHRPWVDYSLGEELMFAALLGNVEIIERNHHRFVRLTEEGRLALERASAMLEQAGYFKQRLQFLRISQFNLYDAYGQVTDEIWPDTPQQRKDFVRFVGVKPGMRVLELGCANGPLTFEGGLAEAVKPDGQVIAVDPSSGMLARARTKQQSLQIDRVEFVHGRAESLLFDPGSFDLVLGTGFLHFTDLKQSIPEMTRVVRPGGMIGSWHPLKANLNVPFFREWFAPLFALAAKRAEPPRDYLLDSEVVRSEMAAAGLVHIEERSMPITTLFHDPVKVVNHFIRGVGWFSEELAPLPWKAREDLIDDLIERGTFVCERFTPEERIFRFPGQAIRAKRPVN</sequence>
<dbReference type="CDD" id="cd02440">
    <property type="entry name" value="AdoMet_MTases"/>
    <property type="match status" value="1"/>
</dbReference>
<evidence type="ECO:0000313" key="2">
    <source>
        <dbReference type="EMBL" id="OPG17113.1"/>
    </source>
</evidence>
<dbReference type="Proteomes" id="UP000190229">
    <property type="component" value="Unassembled WGS sequence"/>
</dbReference>
<evidence type="ECO:0000259" key="1">
    <source>
        <dbReference type="Pfam" id="PF13649"/>
    </source>
</evidence>